<evidence type="ECO:0000256" key="7">
    <source>
        <dbReference type="ARBA" id="ARBA00023136"/>
    </source>
</evidence>
<dbReference type="STRING" id="1480615.AWJ14_16610"/>
<keyword evidence="5 14" id="KW-0812">Transmembrane</keyword>
<feature type="domain" description="PpiC" evidence="15">
    <location>
        <begin position="247"/>
        <end position="367"/>
    </location>
</feature>
<accession>A0A1C1YST3</accession>
<comment type="similarity">
    <text evidence="11">Belongs to the PpiD chaperone family.</text>
</comment>
<evidence type="ECO:0000259" key="15">
    <source>
        <dbReference type="Pfam" id="PF13145"/>
    </source>
</evidence>
<dbReference type="InterPro" id="IPR027304">
    <property type="entry name" value="Trigger_fact/SurA_dom_sf"/>
</dbReference>
<dbReference type="SUPFAM" id="SSF54534">
    <property type="entry name" value="FKBP-like"/>
    <property type="match status" value="1"/>
</dbReference>
<evidence type="ECO:0000256" key="5">
    <source>
        <dbReference type="ARBA" id="ARBA00022692"/>
    </source>
</evidence>
<comment type="subcellular location">
    <subcellularLocation>
        <location evidence="1">Cell inner membrane</location>
        <topology evidence="1">Single-pass type II membrane protein</topology>
        <orientation evidence="1">Periplasmic side</orientation>
    </subcellularLocation>
</comment>
<dbReference type="RefSeq" id="WP_066180987.1">
    <property type="nucleotide sequence ID" value="NZ_LQZT01000034.1"/>
</dbReference>
<dbReference type="Pfam" id="PF13624">
    <property type="entry name" value="SurA_N_3"/>
    <property type="match status" value="1"/>
</dbReference>
<dbReference type="InterPro" id="IPR052029">
    <property type="entry name" value="PpiD_chaperone"/>
</dbReference>
<keyword evidence="6 14" id="KW-1133">Transmembrane helix</keyword>
<evidence type="ECO:0000256" key="9">
    <source>
        <dbReference type="ARBA" id="ARBA00030642"/>
    </source>
</evidence>
<keyword evidence="8" id="KW-0143">Chaperone</keyword>
<dbReference type="Gene3D" id="1.10.4030.10">
    <property type="entry name" value="Porin chaperone SurA, peptide-binding domain"/>
    <property type="match status" value="1"/>
</dbReference>
<dbReference type="PANTHER" id="PTHR47529:SF1">
    <property type="entry name" value="PERIPLASMIC CHAPERONE PPID"/>
    <property type="match status" value="1"/>
</dbReference>
<dbReference type="Proteomes" id="UP000094795">
    <property type="component" value="Unassembled WGS sequence"/>
</dbReference>
<evidence type="ECO:0000256" key="2">
    <source>
        <dbReference type="ARBA" id="ARBA00018370"/>
    </source>
</evidence>
<evidence type="ECO:0000256" key="8">
    <source>
        <dbReference type="ARBA" id="ARBA00023186"/>
    </source>
</evidence>
<evidence type="ECO:0000256" key="6">
    <source>
        <dbReference type="ARBA" id="ARBA00022989"/>
    </source>
</evidence>
<gene>
    <name evidence="16" type="ORF">AWJ14_16610</name>
</gene>
<organism evidence="16 17">
    <name type="scientific">Hoeflea olei</name>
    <dbReference type="NCBI Taxonomy" id="1480615"/>
    <lineage>
        <taxon>Bacteria</taxon>
        <taxon>Pseudomonadati</taxon>
        <taxon>Pseudomonadota</taxon>
        <taxon>Alphaproteobacteria</taxon>
        <taxon>Hyphomicrobiales</taxon>
        <taxon>Rhizobiaceae</taxon>
        <taxon>Hoeflea</taxon>
    </lineage>
</organism>
<evidence type="ECO:0000256" key="13">
    <source>
        <dbReference type="ARBA" id="ARBA00042775"/>
    </source>
</evidence>
<evidence type="ECO:0000256" key="10">
    <source>
        <dbReference type="ARBA" id="ARBA00031484"/>
    </source>
</evidence>
<dbReference type="Pfam" id="PF13145">
    <property type="entry name" value="Rotamase_2"/>
    <property type="match status" value="1"/>
</dbReference>
<protein>
    <recommendedName>
        <fullName evidence="2">Parvulin-like PPIase</fullName>
    </recommendedName>
    <alternativeName>
        <fullName evidence="9">Peptidyl-prolyl cis-trans isomerase plp</fullName>
    </alternativeName>
    <alternativeName>
        <fullName evidence="12">Periplasmic chaperone PpiD</fullName>
    </alternativeName>
    <alternativeName>
        <fullName evidence="13">Periplasmic folding chaperone</fullName>
    </alternativeName>
    <alternativeName>
        <fullName evidence="10">Rotamase plp</fullName>
    </alternativeName>
</protein>
<dbReference type="InterPro" id="IPR000297">
    <property type="entry name" value="PPIase_PpiC"/>
</dbReference>
<dbReference type="OrthoDB" id="9768393at2"/>
<comment type="caution">
    <text evidence="16">The sequence shown here is derived from an EMBL/GenBank/DDBJ whole genome shotgun (WGS) entry which is preliminary data.</text>
</comment>
<evidence type="ECO:0000256" key="3">
    <source>
        <dbReference type="ARBA" id="ARBA00022475"/>
    </source>
</evidence>
<dbReference type="PANTHER" id="PTHR47529">
    <property type="entry name" value="PEPTIDYL-PROLYL CIS-TRANS ISOMERASE D"/>
    <property type="match status" value="1"/>
</dbReference>
<keyword evidence="3" id="KW-1003">Cell membrane</keyword>
<evidence type="ECO:0000256" key="1">
    <source>
        <dbReference type="ARBA" id="ARBA00004382"/>
    </source>
</evidence>
<feature type="transmembrane region" description="Helical" evidence="14">
    <location>
        <begin position="12"/>
        <end position="30"/>
    </location>
</feature>
<keyword evidence="7 14" id="KW-0472">Membrane</keyword>
<dbReference type="SUPFAM" id="SSF109998">
    <property type="entry name" value="Triger factor/SurA peptide-binding domain-like"/>
    <property type="match status" value="1"/>
</dbReference>
<dbReference type="AlphaFoldDB" id="A0A1C1YST3"/>
<dbReference type="EMBL" id="LQZT01000034">
    <property type="protein sequence ID" value="OCW56565.1"/>
    <property type="molecule type" value="Genomic_DNA"/>
</dbReference>
<dbReference type="InterPro" id="IPR046357">
    <property type="entry name" value="PPIase_dom_sf"/>
</dbReference>
<keyword evidence="4" id="KW-0997">Cell inner membrane</keyword>
<proteinExistence type="inferred from homology"/>
<reference evidence="16 17" key="1">
    <citation type="submission" date="2015-12" db="EMBL/GenBank/DDBJ databases">
        <authorList>
            <person name="Shamseldin A."/>
            <person name="Moawad H."/>
            <person name="Abd El-Rahim W.M."/>
            <person name="Sadowsky M.J."/>
        </authorList>
    </citation>
    <scope>NUCLEOTIDE SEQUENCE [LARGE SCALE GENOMIC DNA]</scope>
    <source>
        <strain evidence="16 17">JC234</strain>
    </source>
</reference>
<dbReference type="GO" id="GO:0005886">
    <property type="term" value="C:plasma membrane"/>
    <property type="evidence" value="ECO:0007669"/>
    <property type="project" value="UniProtKB-SubCell"/>
</dbReference>
<evidence type="ECO:0000256" key="12">
    <source>
        <dbReference type="ARBA" id="ARBA00040743"/>
    </source>
</evidence>
<keyword evidence="16" id="KW-0413">Isomerase</keyword>
<name>A0A1C1YST3_9HYPH</name>
<evidence type="ECO:0000256" key="11">
    <source>
        <dbReference type="ARBA" id="ARBA00038408"/>
    </source>
</evidence>
<evidence type="ECO:0000313" key="16">
    <source>
        <dbReference type="EMBL" id="OCW56565.1"/>
    </source>
</evidence>
<evidence type="ECO:0000256" key="14">
    <source>
        <dbReference type="SAM" id="Phobius"/>
    </source>
</evidence>
<evidence type="ECO:0000256" key="4">
    <source>
        <dbReference type="ARBA" id="ARBA00022519"/>
    </source>
</evidence>
<dbReference type="Gene3D" id="3.10.50.40">
    <property type="match status" value="1"/>
</dbReference>
<evidence type="ECO:0000313" key="17">
    <source>
        <dbReference type="Proteomes" id="UP000094795"/>
    </source>
</evidence>
<sequence length="629" mass="67567">MLDLLRRGAKSWVAKFLLLLLVASFGVWGISGSMLTAGSNAVISVGDTVVSPNEFRLAYDRQVAAVSRQVGQRLTADQARALGIENQVYQQLIAGALLDEQARKMNLGLSDDRLARLIAEDPAFHDFNGRFERGNFQRVLRSVGMSEEDYLRSRGQVAVRTQIVEAVADGMEAPEVLMTALARYQAETRDVDYLLLTKANIDPVAEPDADTLAAWFEENKADYAAPEFRKISYVKLQGEDIADPAAISAEAARADYDSRKDRYTTAERRTIDQLVFPDRAAAEAAAEALASGKSFDELASEQGRSAADVRLGAFTKASMPDQKLADAAFGVADAGGSTGVVDGQFGPVILRVADITPESTKSFAEMEPEIRKELALAEASRLLLDVHDAYEDARAGGMTLAEAAAQQKLKPVTIEAVDRSGRAPDGTVLTDIPESKQLLSDAFEAEPGVETPPINIGSDGFLWFEVEDITPARDRTLDEVRDQVIQDWMAMKTVEALGAKANELKDRLDKGAELATIAEELSVSVETKYSLGRGGADGVFGEAAVAQAFSGPNGLAAVADDASGDNKILLKVTSVNDAATVTAEAVSPKQRAQVARQIGDDILDQMVARLEAEYGVSVNQSLAERALAF</sequence>
<keyword evidence="17" id="KW-1185">Reference proteome</keyword>
<dbReference type="GO" id="GO:0003755">
    <property type="term" value="F:peptidyl-prolyl cis-trans isomerase activity"/>
    <property type="evidence" value="ECO:0007669"/>
    <property type="project" value="InterPro"/>
</dbReference>